<dbReference type="AlphaFoldDB" id="A0AAV7QNM6"/>
<gene>
    <name evidence="2" type="ORF">NDU88_007309</name>
</gene>
<keyword evidence="3" id="KW-1185">Reference proteome</keyword>
<comment type="caution">
    <text evidence="2">The sequence shown here is derived from an EMBL/GenBank/DDBJ whole genome shotgun (WGS) entry which is preliminary data.</text>
</comment>
<dbReference type="EMBL" id="JANPWB010000010">
    <property type="protein sequence ID" value="KAJ1140972.1"/>
    <property type="molecule type" value="Genomic_DNA"/>
</dbReference>
<reference evidence="2" key="1">
    <citation type="journal article" date="2022" name="bioRxiv">
        <title>Sequencing and chromosome-scale assembly of the giantPleurodeles waltlgenome.</title>
        <authorList>
            <person name="Brown T."/>
            <person name="Elewa A."/>
            <person name="Iarovenko S."/>
            <person name="Subramanian E."/>
            <person name="Araus A.J."/>
            <person name="Petzold A."/>
            <person name="Susuki M."/>
            <person name="Suzuki K.-i.T."/>
            <person name="Hayashi T."/>
            <person name="Toyoda A."/>
            <person name="Oliveira C."/>
            <person name="Osipova E."/>
            <person name="Leigh N.D."/>
            <person name="Simon A."/>
            <person name="Yun M.H."/>
        </authorList>
    </citation>
    <scope>NUCLEOTIDE SEQUENCE</scope>
    <source>
        <strain evidence="2">20211129_DDA</strain>
        <tissue evidence="2">Liver</tissue>
    </source>
</reference>
<organism evidence="2 3">
    <name type="scientific">Pleurodeles waltl</name>
    <name type="common">Iberian ribbed newt</name>
    <dbReference type="NCBI Taxonomy" id="8319"/>
    <lineage>
        <taxon>Eukaryota</taxon>
        <taxon>Metazoa</taxon>
        <taxon>Chordata</taxon>
        <taxon>Craniata</taxon>
        <taxon>Vertebrata</taxon>
        <taxon>Euteleostomi</taxon>
        <taxon>Amphibia</taxon>
        <taxon>Batrachia</taxon>
        <taxon>Caudata</taxon>
        <taxon>Salamandroidea</taxon>
        <taxon>Salamandridae</taxon>
        <taxon>Pleurodelinae</taxon>
        <taxon>Pleurodeles</taxon>
    </lineage>
</organism>
<evidence type="ECO:0000256" key="1">
    <source>
        <dbReference type="SAM" id="MobiDB-lite"/>
    </source>
</evidence>
<name>A0AAV7QNM6_PLEWA</name>
<protein>
    <submittedName>
        <fullName evidence="2">Uncharacterized protein</fullName>
    </submittedName>
</protein>
<proteinExistence type="predicted"/>
<accession>A0AAV7QNM6</accession>
<evidence type="ECO:0000313" key="2">
    <source>
        <dbReference type="EMBL" id="KAJ1140972.1"/>
    </source>
</evidence>
<feature type="region of interest" description="Disordered" evidence="1">
    <location>
        <begin position="28"/>
        <end position="48"/>
    </location>
</feature>
<sequence length="117" mass="13458">MYRPQYHNPPIRHLFRDGFTVDKNMAETASAMGKRSPSTHPTRKEDTMEPELQILPALVFLLIYEHQQRRRRRQRGLHHGGDSLVQRCFAMAVSALFSGSLPCSAVLCPVQRSSPWR</sequence>
<dbReference type="Proteomes" id="UP001066276">
    <property type="component" value="Chromosome 6"/>
</dbReference>
<evidence type="ECO:0000313" key="3">
    <source>
        <dbReference type="Proteomes" id="UP001066276"/>
    </source>
</evidence>